<keyword evidence="1" id="KW-0732">Signal</keyword>
<dbReference type="PANTHER" id="PTHR43308:SF1">
    <property type="entry name" value="OUTER MEMBRANE PROTEIN ALPHA"/>
    <property type="match status" value="1"/>
</dbReference>
<evidence type="ECO:0000313" key="3">
    <source>
        <dbReference type="EMBL" id="EGL42044.1"/>
    </source>
</evidence>
<feature type="signal peptide" evidence="1">
    <location>
        <begin position="1"/>
        <end position="23"/>
    </location>
</feature>
<dbReference type="RefSeq" id="WP_007390505.1">
    <property type="nucleotide sequence ID" value="NZ_AFIJ01000007.1"/>
</dbReference>
<dbReference type="Pfam" id="PF00395">
    <property type="entry name" value="SLH"/>
    <property type="match status" value="1"/>
</dbReference>
<organism evidence="3 4">
    <name type="scientific">Megasphaera lornae</name>
    <dbReference type="NCBI Taxonomy" id="1000568"/>
    <lineage>
        <taxon>Bacteria</taxon>
        <taxon>Bacillati</taxon>
        <taxon>Bacillota</taxon>
        <taxon>Negativicutes</taxon>
        <taxon>Veillonellales</taxon>
        <taxon>Veillonellaceae</taxon>
        <taxon>Megasphaera</taxon>
    </lineage>
</organism>
<evidence type="ECO:0000313" key="4">
    <source>
        <dbReference type="Proteomes" id="UP000004018"/>
    </source>
</evidence>
<dbReference type="InterPro" id="IPR051465">
    <property type="entry name" value="Cell_Envelope_Struct_Comp"/>
</dbReference>
<keyword evidence="4" id="KW-1185">Reference proteome</keyword>
<dbReference type="Proteomes" id="UP000004018">
    <property type="component" value="Unassembled WGS sequence"/>
</dbReference>
<sequence>MKKTKILAALAATMAVGATCAFAANPFADVPADSWAYKSVVTLANSGILQGVDGTHFQGNRNITRYEAAEITAKAMAHADRANAQQRAIINKLAHEFAGELNNLGVRVANLEDQVGTVKFSGTFKVDYNHKAASTRDYDVANYKGIKDDIKNNTHDHAMQPADWQSGETVSADKEQKYSNEGTYGEVKKNAGEYIETAKKAAVTGDASYSYTAQLTATAKVSKNVKANIGFKYKGTFNDAAGADKAYAHVNVANVQAKVADRVSVLAGRHTLTLGQGYIYDNVVDGVEAQVAADKVSVQAGYAKLKAKDFTDYKVGYVQARAAVSDVAGIGAYYGHVVVPNEPKDASTQVYGAFVQANVGKQVQALASYEKFRAYDSTAKQARDNSVARYGKVTYGKADFATPKSWDVWVDYLNADSFAFSVETGGVNGGTWREGDLADNIISWGIGADYIFAKNAKVQFKQSFASKLKYEPHAAVKTKVGEQTKVQLEFLF</sequence>
<dbReference type="EMBL" id="AFIJ01000007">
    <property type="protein sequence ID" value="EGL42044.1"/>
    <property type="molecule type" value="Genomic_DNA"/>
</dbReference>
<protein>
    <recommendedName>
        <fullName evidence="2">SLH domain-containing protein</fullName>
    </recommendedName>
</protein>
<evidence type="ECO:0000256" key="1">
    <source>
        <dbReference type="SAM" id="SignalP"/>
    </source>
</evidence>
<evidence type="ECO:0000259" key="2">
    <source>
        <dbReference type="PROSITE" id="PS51272"/>
    </source>
</evidence>
<gene>
    <name evidence="3" type="ORF">HMPREF1039_0274</name>
</gene>
<feature type="domain" description="SLH" evidence="2">
    <location>
        <begin position="23"/>
        <end position="86"/>
    </location>
</feature>
<reference evidence="3 4" key="1">
    <citation type="submission" date="2011-04" db="EMBL/GenBank/DDBJ databases">
        <authorList>
            <person name="Harkins D.M."/>
            <person name="Madupu R."/>
            <person name="Durkin A.S."/>
            <person name="Torralba M."/>
            <person name="Methe B."/>
            <person name="Sutton G.G."/>
            <person name="Nelson K.E."/>
        </authorList>
    </citation>
    <scope>NUCLEOTIDE SEQUENCE [LARGE SCALE GENOMIC DNA]</scope>
    <source>
        <strain evidence="3 4">UPII 199-6</strain>
    </source>
</reference>
<accession>A0ABN0D1T4</accession>
<feature type="chain" id="PRO_5046491141" description="SLH domain-containing protein" evidence="1">
    <location>
        <begin position="24"/>
        <end position="492"/>
    </location>
</feature>
<dbReference type="PANTHER" id="PTHR43308">
    <property type="entry name" value="OUTER MEMBRANE PROTEIN ALPHA-RELATED"/>
    <property type="match status" value="1"/>
</dbReference>
<comment type="caution">
    <text evidence="3">The sequence shown here is derived from an EMBL/GenBank/DDBJ whole genome shotgun (WGS) entry which is preliminary data.</text>
</comment>
<name>A0ABN0D1T4_9FIRM</name>
<dbReference type="InterPro" id="IPR001119">
    <property type="entry name" value="SLH_dom"/>
</dbReference>
<proteinExistence type="predicted"/>
<dbReference type="PROSITE" id="PS51272">
    <property type="entry name" value="SLH"/>
    <property type="match status" value="1"/>
</dbReference>